<dbReference type="EMBL" id="JARKHS020024493">
    <property type="protein sequence ID" value="KAK8768112.1"/>
    <property type="molecule type" value="Genomic_DNA"/>
</dbReference>
<evidence type="ECO:0000256" key="1">
    <source>
        <dbReference type="SAM" id="MobiDB-lite"/>
    </source>
</evidence>
<name>A0AAQ4E072_AMBAM</name>
<keyword evidence="2" id="KW-1133">Transmembrane helix</keyword>
<keyword evidence="2" id="KW-0812">Transmembrane</keyword>
<protein>
    <submittedName>
        <fullName evidence="3">Uncharacterized protein</fullName>
    </submittedName>
</protein>
<proteinExistence type="predicted"/>
<evidence type="ECO:0000313" key="4">
    <source>
        <dbReference type="Proteomes" id="UP001321473"/>
    </source>
</evidence>
<comment type="caution">
    <text evidence="3">The sequence shown here is derived from an EMBL/GenBank/DDBJ whole genome shotgun (WGS) entry which is preliminary data.</text>
</comment>
<evidence type="ECO:0000256" key="2">
    <source>
        <dbReference type="SAM" id="Phobius"/>
    </source>
</evidence>
<organism evidence="3 4">
    <name type="scientific">Amblyomma americanum</name>
    <name type="common">Lone star tick</name>
    <dbReference type="NCBI Taxonomy" id="6943"/>
    <lineage>
        <taxon>Eukaryota</taxon>
        <taxon>Metazoa</taxon>
        <taxon>Ecdysozoa</taxon>
        <taxon>Arthropoda</taxon>
        <taxon>Chelicerata</taxon>
        <taxon>Arachnida</taxon>
        <taxon>Acari</taxon>
        <taxon>Parasitiformes</taxon>
        <taxon>Ixodida</taxon>
        <taxon>Ixodoidea</taxon>
        <taxon>Ixodidae</taxon>
        <taxon>Amblyomminae</taxon>
        <taxon>Amblyomma</taxon>
    </lineage>
</organism>
<feature type="region of interest" description="Disordered" evidence="1">
    <location>
        <begin position="73"/>
        <end position="108"/>
    </location>
</feature>
<evidence type="ECO:0000313" key="3">
    <source>
        <dbReference type="EMBL" id="KAK8768112.1"/>
    </source>
</evidence>
<reference evidence="3 4" key="1">
    <citation type="journal article" date="2023" name="Arcadia Sci">
        <title>De novo assembly of a long-read Amblyomma americanum tick genome.</title>
        <authorList>
            <person name="Chou S."/>
            <person name="Poskanzer K.E."/>
            <person name="Rollins M."/>
            <person name="Thuy-Boun P.S."/>
        </authorList>
    </citation>
    <scope>NUCLEOTIDE SEQUENCE [LARGE SCALE GENOMIC DNA]</scope>
    <source>
        <strain evidence="3">F_SG_1</strain>
        <tissue evidence="3">Salivary glands</tissue>
    </source>
</reference>
<dbReference type="Proteomes" id="UP001321473">
    <property type="component" value="Unassembled WGS sequence"/>
</dbReference>
<dbReference type="AlphaFoldDB" id="A0AAQ4E072"/>
<accession>A0AAQ4E072</accession>
<keyword evidence="2" id="KW-0472">Membrane</keyword>
<feature type="compositionally biased region" description="Low complexity" evidence="1">
    <location>
        <begin position="86"/>
        <end position="100"/>
    </location>
</feature>
<sequence>MADEDPHGDLVALILIFVAAVLLAAVVWLLMRKYRTEQMKSFECTPPKLASPIPSPPSDLSLLLATDQLRPQPEQLRRPGSIQEQSASASKFTSTAADTSQVRRRRSL</sequence>
<gene>
    <name evidence="3" type="ORF">V5799_005104</name>
</gene>
<keyword evidence="4" id="KW-1185">Reference proteome</keyword>
<feature type="transmembrane region" description="Helical" evidence="2">
    <location>
        <begin position="12"/>
        <end position="31"/>
    </location>
</feature>